<feature type="non-terminal residue" evidence="1">
    <location>
        <position position="1"/>
    </location>
</feature>
<keyword evidence="2" id="KW-1185">Reference proteome</keyword>
<gene>
    <name evidence="1" type="ORF">CR513_34114</name>
</gene>
<dbReference type="AlphaFoldDB" id="A0A371G2J6"/>
<name>A0A371G2J6_MUCPR</name>
<organism evidence="1 2">
    <name type="scientific">Mucuna pruriens</name>
    <name type="common">Velvet bean</name>
    <name type="synonym">Dolichos pruriens</name>
    <dbReference type="NCBI Taxonomy" id="157652"/>
    <lineage>
        <taxon>Eukaryota</taxon>
        <taxon>Viridiplantae</taxon>
        <taxon>Streptophyta</taxon>
        <taxon>Embryophyta</taxon>
        <taxon>Tracheophyta</taxon>
        <taxon>Spermatophyta</taxon>
        <taxon>Magnoliopsida</taxon>
        <taxon>eudicotyledons</taxon>
        <taxon>Gunneridae</taxon>
        <taxon>Pentapetalae</taxon>
        <taxon>rosids</taxon>
        <taxon>fabids</taxon>
        <taxon>Fabales</taxon>
        <taxon>Fabaceae</taxon>
        <taxon>Papilionoideae</taxon>
        <taxon>50 kb inversion clade</taxon>
        <taxon>NPAAA clade</taxon>
        <taxon>indigoferoid/millettioid clade</taxon>
        <taxon>Phaseoleae</taxon>
        <taxon>Mucuna</taxon>
    </lineage>
</organism>
<dbReference type="OrthoDB" id="1380361at2759"/>
<reference evidence="1" key="1">
    <citation type="submission" date="2018-05" db="EMBL/GenBank/DDBJ databases">
        <title>Draft genome of Mucuna pruriens seed.</title>
        <authorList>
            <person name="Nnadi N.E."/>
            <person name="Vos R."/>
            <person name="Hasami M.H."/>
            <person name="Devisetty U.K."/>
            <person name="Aguiy J.C."/>
        </authorList>
    </citation>
    <scope>NUCLEOTIDE SEQUENCE [LARGE SCALE GENOMIC DNA]</scope>
    <source>
        <strain evidence="1">JCA_2017</strain>
    </source>
</reference>
<evidence type="ECO:0000313" key="1">
    <source>
        <dbReference type="EMBL" id="RDX84786.1"/>
    </source>
</evidence>
<dbReference type="EMBL" id="QJKJ01006951">
    <property type="protein sequence ID" value="RDX84786.1"/>
    <property type="molecule type" value="Genomic_DNA"/>
</dbReference>
<sequence>AISSKIEDLKKESDEAKTILISTNISLLGLYGKLSLFQGHSPFRKSKMLELVHYDLCSLMKARTFVGALYFVLFIDDHLRKLWIYVLKNKI</sequence>
<accession>A0A371G2J6</accession>
<proteinExistence type="predicted"/>
<dbReference type="Proteomes" id="UP000257109">
    <property type="component" value="Unassembled WGS sequence"/>
</dbReference>
<comment type="caution">
    <text evidence="1">The sequence shown here is derived from an EMBL/GenBank/DDBJ whole genome shotgun (WGS) entry which is preliminary data.</text>
</comment>
<evidence type="ECO:0000313" key="2">
    <source>
        <dbReference type="Proteomes" id="UP000257109"/>
    </source>
</evidence>
<protein>
    <submittedName>
        <fullName evidence="1">Uncharacterized protein</fullName>
    </submittedName>
</protein>